<feature type="region of interest" description="Disordered" evidence="1">
    <location>
        <begin position="213"/>
        <end position="243"/>
    </location>
</feature>
<dbReference type="GeneID" id="34565954"/>
<dbReference type="STRING" id="1209926.A0A1G4AS14"/>
<dbReference type="OrthoDB" id="4812989at2759"/>
<reference evidence="3 4" key="1">
    <citation type="submission" date="2016-09" db="EMBL/GenBank/DDBJ databases">
        <authorList>
            <person name="Capua I."/>
            <person name="De Benedictis P."/>
            <person name="Joannis T."/>
            <person name="Lombin L.H."/>
            <person name="Cattoli G."/>
        </authorList>
    </citation>
    <scope>NUCLEOTIDE SEQUENCE [LARGE SCALE GENOMIC DNA]</scope>
    <source>
        <strain evidence="3 4">IMI 309357</strain>
    </source>
</reference>
<evidence type="ECO:0000256" key="2">
    <source>
        <dbReference type="SAM" id="SignalP"/>
    </source>
</evidence>
<evidence type="ECO:0000313" key="4">
    <source>
        <dbReference type="Proteomes" id="UP000176998"/>
    </source>
</evidence>
<feature type="compositionally biased region" description="Basic and acidic residues" evidence="1">
    <location>
        <begin position="233"/>
        <end position="243"/>
    </location>
</feature>
<feature type="compositionally biased region" description="Low complexity" evidence="1">
    <location>
        <begin position="314"/>
        <end position="326"/>
    </location>
</feature>
<dbReference type="RefSeq" id="XP_022469045.1">
    <property type="nucleotide sequence ID" value="XM_022624444.1"/>
</dbReference>
<keyword evidence="2" id="KW-0732">Signal</keyword>
<proteinExistence type="predicted"/>
<gene>
    <name evidence="3" type="ORF">CORC01_12826</name>
</gene>
<dbReference type="Proteomes" id="UP000176998">
    <property type="component" value="Unassembled WGS sequence"/>
</dbReference>
<feature type="compositionally biased region" description="Basic and acidic residues" evidence="1">
    <location>
        <begin position="274"/>
        <end position="292"/>
    </location>
</feature>
<comment type="caution">
    <text evidence="3">The sequence shown here is derived from an EMBL/GenBank/DDBJ whole genome shotgun (WGS) entry which is preliminary data.</text>
</comment>
<organism evidence="3 4">
    <name type="scientific">Colletotrichum orchidophilum</name>
    <dbReference type="NCBI Taxonomy" id="1209926"/>
    <lineage>
        <taxon>Eukaryota</taxon>
        <taxon>Fungi</taxon>
        <taxon>Dikarya</taxon>
        <taxon>Ascomycota</taxon>
        <taxon>Pezizomycotina</taxon>
        <taxon>Sordariomycetes</taxon>
        <taxon>Hypocreomycetidae</taxon>
        <taxon>Glomerellales</taxon>
        <taxon>Glomerellaceae</taxon>
        <taxon>Colletotrichum</taxon>
    </lineage>
</organism>
<name>A0A1G4AS14_9PEZI</name>
<feature type="region of interest" description="Disordered" evidence="1">
    <location>
        <begin position="376"/>
        <end position="407"/>
    </location>
</feature>
<dbReference type="EMBL" id="MJBS01000167">
    <property type="protein sequence ID" value="OHE91873.1"/>
    <property type="molecule type" value="Genomic_DNA"/>
</dbReference>
<feature type="compositionally biased region" description="Basic and acidic residues" evidence="1">
    <location>
        <begin position="339"/>
        <end position="350"/>
    </location>
</feature>
<feature type="compositionally biased region" description="Basic and acidic residues" evidence="1">
    <location>
        <begin position="213"/>
        <end position="224"/>
    </location>
</feature>
<evidence type="ECO:0000313" key="3">
    <source>
        <dbReference type="EMBL" id="OHE91873.1"/>
    </source>
</evidence>
<feature type="chain" id="PRO_5009602050" evidence="2">
    <location>
        <begin position="19"/>
        <end position="407"/>
    </location>
</feature>
<accession>A0A1G4AS14</accession>
<dbReference type="AlphaFoldDB" id="A0A1G4AS14"/>
<feature type="region of interest" description="Disordered" evidence="1">
    <location>
        <begin position="274"/>
        <end position="350"/>
    </location>
</feature>
<feature type="signal peptide" evidence="2">
    <location>
        <begin position="1"/>
        <end position="18"/>
    </location>
</feature>
<feature type="compositionally biased region" description="Basic and acidic residues" evidence="1">
    <location>
        <begin position="382"/>
        <end position="397"/>
    </location>
</feature>
<evidence type="ECO:0000256" key="1">
    <source>
        <dbReference type="SAM" id="MobiDB-lite"/>
    </source>
</evidence>
<feature type="compositionally biased region" description="Polar residues" evidence="1">
    <location>
        <begin position="398"/>
        <end position="407"/>
    </location>
</feature>
<sequence length="407" mass="45560">MRFLTTITLAALTAGVTAVPIALLPSLTHPPVHVFKADAAPEAINAEPDIEARGDRVINVSDWEREPEILARDDAAIDAFGLEPETQAGEASRIQARDEAALDNIDLEPEIEARDERRIKARDEVALDNYDLKPEVQASDSPQIKARDELTLENVDLEPTIHARDERHIQARSEAAVQGVTPEEDWKYRDNLAKLDANNCGTDCHNSLDSYRSKVSRERRDYYDRSTSPSSRASRDEHNTPEDKVKYIDNLIKQDNRDCGTGCKDSLASYRSVASKDSKLSREKDLNDRRNDNFILPNTYYPRDSRPKDFTASGNGKNVQNYNNGNRDFNGVTRSSRASRGEHNSLQDVAKHDENHKKLAEGDCGVNCHKSLDSYHSVASADSKRSKASKESREARQSRNSGRNGGW</sequence>
<protein>
    <submittedName>
        <fullName evidence="3">Uncharacterized protein</fullName>
    </submittedName>
</protein>
<keyword evidence="4" id="KW-1185">Reference proteome</keyword>